<sequence length="235" mass="27379">DVLDQARRLAAKWNIDSSMTSKRKRKVKSFFDELSSDYEFSDPVHCFKVRVFVRAVDILISQLNERFKSMLCITDTFSFLNPDNLLRFSDEQLVQSASDFCKKYESDVTHALVNEVICFRNIVKDDIRSNKISKISQLADYLLIENKFISSSVPNVCTAFIMFLTLPVTVASSERSFSKLKIIKNYLRNSMSNTRLCDLSVISIEHERARSLDVKRLARRFLETKSRRGFVREWE</sequence>
<dbReference type="EMBL" id="GECU01002368">
    <property type="protein sequence ID" value="JAT05339.1"/>
    <property type="molecule type" value="Transcribed_RNA"/>
</dbReference>
<proteinExistence type="predicted"/>
<dbReference type="InterPro" id="IPR052958">
    <property type="entry name" value="IFN-induced_PKR_regulator"/>
</dbReference>
<organism evidence="2">
    <name type="scientific">Homalodisca liturata</name>
    <dbReference type="NCBI Taxonomy" id="320908"/>
    <lineage>
        <taxon>Eukaryota</taxon>
        <taxon>Metazoa</taxon>
        <taxon>Ecdysozoa</taxon>
        <taxon>Arthropoda</taxon>
        <taxon>Hexapoda</taxon>
        <taxon>Insecta</taxon>
        <taxon>Pterygota</taxon>
        <taxon>Neoptera</taxon>
        <taxon>Paraneoptera</taxon>
        <taxon>Hemiptera</taxon>
        <taxon>Auchenorrhyncha</taxon>
        <taxon>Membracoidea</taxon>
        <taxon>Cicadellidae</taxon>
        <taxon>Cicadellinae</taxon>
        <taxon>Proconiini</taxon>
        <taxon>Homalodisca</taxon>
    </lineage>
</organism>
<protein>
    <recommendedName>
        <fullName evidence="1">HAT C-terminal dimerisation domain-containing protein</fullName>
    </recommendedName>
</protein>
<accession>A0A1B6K1N3</accession>
<dbReference type="Pfam" id="PF05699">
    <property type="entry name" value="Dimer_Tnp_hAT"/>
    <property type="match status" value="1"/>
</dbReference>
<dbReference type="InterPro" id="IPR008906">
    <property type="entry name" value="HATC_C_dom"/>
</dbReference>
<dbReference type="PANTHER" id="PTHR46289">
    <property type="entry name" value="52 KDA REPRESSOR OF THE INHIBITOR OF THE PROTEIN KINASE-LIKE PROTEIN-RELATED"/>
    <property type="match status" value="1"/>
</dbReference>
<dbReference type="AlphaFoldDB" id="A0A1B6K1N3"/>
<feature type="domain" description="HAT C-terminal dimerisation" evidence="1">
    <location>
        <begin position="150"/>
        <end position="206"/>
    </location>
</feature>
<name>A0A1B6K1N3_9HEMI</name>
<evidence type="ECO:0000313" key="2">
    <source>
        <dbReference type="EMBL" id="JAT05339.1"/>
    </source>
</evidence>
<gene>
    <name evidence="2" type="ORF">g.3919</name>
</gene>
<evidence type="ECO:0000259" key="1">
    <source>
        <dbReference type="Pfam" id="PF05699"/>
    </source>
</evidence>
<reference evidence="2" key="1">
    <citation type="submission" date="2015-11" db="EMBL/GenBank/DDBJ databases">
        <title>De novo transcriptome assembly of four potential Pierce s Disease insect vectors from Arizona vineyards.</title>
        <authorList>
            <person name="Tassone E.E."/>
        </authorList>
    </citation>
    <scope>NUCLEOTIDE SEQUENCE</scope>
</reference>
<feature type="non-terminal residue" evidence="2">
    <location>
        <position position="1"/>
    </location>
</feature>
<dbReference type="PANTHER" id="PTHR46289:SF19">
    <property type="entry name" value="ZINC FINGER MYM-TYPE CONTAINING 1"/>
    <property type="match status" value="1"/>
</dbReference>
<dbReference type="GO" id="GO:0046983">
    <property type="term" value="F:protein dimerization activity"/>
    <property type="evidence" value="ECO:0007669"/>
    <property type="project" value="InterPro"/>
</dbReference>